<keyword evidence="3 9" id="KW-1003">Cell membrane</keyword>
<dbReference type="Pfam" id="PF22599">
    <property type="entry name" value="SecDF_P1_head"/>
    <property type="match status" value="1"/>
</dbReference>
<feature type="domain" description="Protein export membrane protein SecD/SecF C-terminal" evidence="11">
    <location>
        <begin position="355"/>
        <end position="529"/>
    </location>
</feature>
<feature type="compositionally biased region" description="Low complexity" evidence="10">
    <location>
        <begin position="574"/>
        <end position="587"/>
    </location>
</feature>
<protein>
    <recommendedName>
        <fullName evidence="9">Protein translocase subunit SecD</fullName>
    </recommendedName>
</protein>
<sequence>MATSTPVARARAALIGLLVLILGMGGLLTYGVSQDRAQWAPLLALDLSGGTQMVLSPHVDGDDQLDSEQLEQAVEIIRQRVDGTGVAEAEIATQGAENVVVGMPGTPDAETRELIQASADMEFRPVLQAEMDPDYIDQLIEEGMPEEEAEELEEAAEAQEEATAEDEEDAETDEVTDEEQAQPEDFPEPTAEPQDPSDLNWITQDVAADFANFTCSREVSIEEREAADSDQPLVTCDPETGMKYLLGPVEVPGTHIHDAGFGMEQTPTGGQTGRWAVDIVLDSDGTAEFRDSSTRLYGLEGVRNQFAIVLDSRVISAPRMNSPITDGRAQITGNFTEDEARNLSEQLRYGSLPVSFEIQSEEQISATLGADQLRNGLLAGIIGLILVAGYALFQYRALGLVTIASLGVVGVLTWWTIALLGWSDGYRLSLAGIAGLIVSIGLTADSFIVYFERIKDELREGRSLAGAVENGWARARRTILASKAVNVIAAVVLYMVAVGNVRGFAFTLGLTAILDVILVFLFTHPVMQIIARRRFFASGRRFSGLSEKELGVDMLYRGAGRFARRSVLPAVAEPTGAASPDRAAAPPRGQDAAGDESAGGTSAVSASQATATSTLTLDTEGGPGTGVDPGQDDAIVDHPEQGASQPPAGADPEAPGLTIAERRRARALHARRTSRTAEDSPQDGEPGDATDPETVTRTETDEEDR</sequence>
<keyword evidence="4 9" id="KW-0812">Transmembrane</keyword>
<feature type="transmembrane region" description="Helical" evidence="9">
    <location>
        <begin position="400"/>
        <end position="422"/>
    </location>
</feature>
<dbReference type="Gene3D" id="3.30.70.3220">
    <property type="match status" value="1"/>
</dbReference>
<evidence type="ECO:0000259" key="12">
    <source>
        <dbReference type="Pfam" id="PF21760"/>
    </source>
</evidence>
<feature type="transmembrane region" description="Helical" evidence="9">
    <location>
        <begin position="428"/>
        <end position="451"/>
    </location>
</feature>
<comment type="subunit">
    <text evidence="9">Forms a complex with SecF. Part of the essential Sec protein translocation apparatus which comprises SecA, SecYEG and auxiliary proteins SecDF. Other proteins may also be involved.</text>
</comment>
<dbReference type="InterPro" id="IPR055344">
    <property type="entry name" value="SecD_SecF_C_bact"/>
</dbReference>
<dbReference type="SUPFAM" id="SSF82866">
    <property type="entry name" value="Multidrug efflux transporter AcrB transmembrane domain"/>
    <property type="match status" value="1"/>
</dbReference>
<comment type="function">
    <text evidence="9">Part of the Sec protein translocase complex. Interacts with the SecYEG preprotein conducting channel. SecDF uses the proton motive force (PMF) to complete protein translocation after the ATP-dependent function of SecA.</text>
</comment>
<gene>
    <name evidence="9 14" type="primary">secD</name>
    <name evidence="14" type="ORF">GCM10010529_03710</name>
</gene>
<keyword evidence="2 9" id="KW-0813">Transport</keyword>
<dbReference type="InterPro" id="IPR054384">
    <property type="entry name" value="SecDF_P1_head"/>
</dbReference>
<dbReference type="Gene3D" id="3.30.1360.200">
    <property type="match status" value="1"/>
</dbReference>
<accession>A0ABP6LT64</accession>
<dbReference type="Gene3D" id="1.20.1640.10">
    <property type="entry name" value="Multidrug efflux transporter AcrB transmembrane domain"/>
    <property type="match status" value="1"/>
</dbReference>
<dbReference type="NCBIfam" id="TIGR00916">
    <property type="entry name" value="2A0604s01"/>
    <property type="match status" value="1"/>
</dbReference>
<evidence type="ECO:0000256" key="8">
    <source>
        <dbReference type="ARBA" id="ARBA00023136"/>
    </source>
</evidence>
<evidence type="ECO:0000256" key="10">
    <source>
        <dbReference type="SAM" id="MobiDB-lite"/>
    </source>
</evidence>
<feature type="transmembrane region" description="Helical" evidence="9">
    <location>
        <begin position="480"/>
        <end position="497"/>
    </location>
</feature>
<dbReference type="Pfam" id="PF21760">
    <property type="entry name" value="SecD_1st"/>
    <property type="match status" value="1"/>
</dbReference>
<dbReference type="InterPro" id="IPR022813">
    <property type="entry name" value="SecD/SecF_arch_bac"/>
</dbReference>
<comment type="caution">
    <text evidence="14">The sequence shown here is derived from an EMBL/GenBank/DDBJ whole genome shotgun (WGS) entry which is preliminary data.</text>
</comment>
<feature type="region of interest" description="Disordered" evidence="10">
    <location>
        <begin position="573"/>
        <end position="705"/>
    </location>
</feature>
<evidence type="ECO:0000256" key="5">
    <source>
        <dbReference type="ARBA" id="ARBA00022927"/>
    </source>
</evidence>
<keyword evidence="6 9" id="KW-1133">Transmembrane helix</keyword>
<comment type="similarity">
    <text evidence="9">Belongs to the SecD/SecF family. SecD subfamily.</text>
</comment>
<evidence type="ECO:0000259" key="13">
    <source>
        <dbReference type="Pfam" id="PF22599"/>
    </source>
</evidence>
<evidence type="ECO:0000256" key="7">
    <source>
        <dbReference type="ARBA" id="ARBA00023010"/>
    </source>
</evidence>
<proteinExistence type="inferred from homology"/>
<dbReference type="RefSeq" id="WP_344682932.1">
    <property type="nucleotide sequence ID" value="NZ_BAAAVT010000002.1"/>
</dbReference>
<dbReference type="InterPro" id="IPR048631">
    <property type="entry name" value="SecD_1st"/>
</dbReference>
<feature type="domain" description="Protein translocase subunit SecDF P1" evidence="12">
    <location>
        <begin position="70"/>
        <end position="126"/>
    </location>
</feature>
<evidence type="ECO:0000256" key="3">
    <source>
        <dbReference type="ARBA" id="ARBA00022475"/>
    </source>
</evidence>
<keyword evidence="15" id="KW-1185">Reference proteome</keyword>
<evidence type="ECO:0000313" key="14">
    <source>
        <dbReference type="EMBL" id="GAA3052928.1"/>
    </source>
</evidence>
<feature type="compositionally biased region" description="Basic residues" evidence="10">
    <location>
        <begin position="663"/>
        <end position="674"/>
    </location>
</feature>
<evidence type="ECO:0000259" key="11">
    <source>
        <dbReference type="Pfam" id="PF02355"/>
    </source>
</evidence>
<feature type="compositionally biased region" description="Low complexity" evidence="10">
    <location>
        <begin position="598"/>
        <end position="617"/>
    </location>
</feature>
<feature type="transmembrane region" description="Helical" evidence="9">
    <location>
        <begin position="12"/>
        <end position="32"/>
    </location>
</feature>
<feature type="transmembrane region" description="Helical" evidence="9">
    <location>
        <begin position="376"/>
        <end position="393"/>
    </location>
</feature>
<evidence type="ECO:0000256" key="9">
    <source>
        <dbReference type="HAMAP-Rule" id="MF_01463"/>
    </source>
</evidence>
<reference evidence="15" key="1">
    <citation type="journal article" date="2019" name="Int. J. Syst. Evol. Microbiol.">
        <title>The Global Catalogue of Microorganisms (GCM) 10K type strain sequencing project: providing services to taxonomists for standard genome sequencing and annotation.</title>
        <authorList>
            <consortium name="The Broad Institute Genomics Platform"/>
            <consortium name="The Broad Institute Genome Sequencing Center for Infectious Disease"/>
            <person name="Wu L."/>
            <person name="Ma J."/>
        </authorList>
    </citation>
    <scope>NUCLEOTIDE SEQUENCE [LARGE SCALE GENOMIC DNA]</scope>
    <source>
        <strain evidence="15">JCM 14309</strain>
    </source>
</reference>
<comment type="subcellular location">
    <subcellularLocation>
        <location evidence="1 9">Cell membrane</location>
        <topology evidence="1 9">Multi-pass membrane protein</topology>
    </subcellularLocation>
</comment>
<feature type="compositionally biased region" description="Acidic residues" evidence="10">
    <location>
        <begin position="680"/>
        <end position="691"/>
    </location>
</feature>
<evidence type="ECO:0000256" key="4">
    <source>
        <dbReference type="ARBA" id="ARBA00022692"/>
    </source>
</evidence>
<evidence type="ECO:0000313" key="15">
    <source>
        <dbReference type="Proteomes" id="UP001500236"/>
    </source>
</evidence>
<evidence type="ECO:0000256" key="2">
    <source>
        <dbReference type="ARBA" id="ARBA00022448"/>
    </source>
</evidence>
<organism evidence="14 15">
    <name type="scientific">Nesterenkonia aethiopica</name>
    <dbReference type="NCBI Taxonomy" id="269144"/>
    <lineage>
        <taxon>Bacteria</taxon>
        <taxon>Bacillati</taxon>
        <taxon>Actinomycetota</taxon>
        <taxon>Actinomycetes</taxon>
        <taxon>Micrococcales</taxon>
        <taxon>Micrococcaceae</taxon>
        <taxon>Nesterenkonia</taxon>
    </lineage>
</organism>
<feature type="domain" description="SecDF P1 head subdomain" evidence="13">
    <location>
        <begin position="240"/>
        <end position="354"/>
    </location>
</feature>
<dbReference type="NCBIfam" id="TIGR01129">
    <property type="entry name" value="secD"/>
    <property type="match status" value="1"/>
</dbReference>
<dbReference type="Pfam" id="PF02355">
    <property type="entry name" value="SecD_SecF_C"/>
    <property type="match status" value="1"/>
</dbReference>
<dbReference type="InterPro" id="IPR048634">
    <property type="entry name" value="SecD_SecF_C"/>
</dbReference>
<keyword evidence="7 9" id="KW-0811">Translocation</keyword>
<dbReference type="EMBL" id="BAAAVT010000002">
    <property type="protein sequence ID" value="GAA3052928.1"/>
    <property type="molecule type" value="Genomic_DNA"/>
</dbReference>
<feature type="region of interest" description="Disordered" evidence="10">
    <location>
        <begin position="145"/>
        <end position="198"/>
    </location>
</feature>
<dbReference type="Proteomes" id="UP001500236">
    <property type="component" value="Unassembled WGS sequence"/>
</dbReference>
<feature type="transmembrane region" description="Helical" evidence="9">
    <location>
        <begin position="503"/>
        <end position="523"/>
    </location>
</feature>
<evidence type="ECO:0000256" key="1">
    <source>
        <dbReference type="ARBA" id="ARBA00004651"/>
    </source>
</evidence>
<feature type="compositionally biased region" description="Acidic residues" evidence="10">
    <location>
        <begin position="145"/>
        <end position="187"/>
    </location>
</feature>
<dbReference type="InterPro" id="IPR005791">
    <property type="entry name" value="SecD"/>
</dbReference>
<keyword evidence="5 9" id="KW-0653">Protein transport</keyword>
<dbReference type="HAMAP" id="MF_01463_B">
    <property type="entry name" value="SecD_B"/>
    <property type="match status" value="1"/>
</dbReference>
<dbReference type="PANTHER" id="PTHR30081">
    <property type="entry name" value="PROTEIN-EXPORT MEMBRANE PROTEIN SEC"/>
    <property type="match status" value="1"/>
</dbReference>
<keyword evidence="8 9" id="KW-0472">Membrane</keyword>
<dbReference type="PANTHER" id="PTHR30081:SF1">
    <property type="entry name" value="PROTEIN TRANSLOCASE SUBUNIT SECD"/>
    <property type="match status" value="1"/>
</dbReference>
<evidence type="ECO:0000256" key="6">
    <source>
        <dbReference type="ARBA" id="ARBA00022989"/>
    </source>
</evidence>
<name>A0ABP6LT64_9MICC</name>